<dbReference type="EMBL" id="JACHIN010000001">
    <property type="protein sequence ID" value="MBB5074752.1"/>
    <property type="molecule type" value="Genomic_DNA"/>
</dbReference>
<dbReference type="Gene3D" id="3.40.50.620">
    <property type="entry name" value="HUPs"/>
    <property type="match status" value="1"/>
</dbReference>
<evidence type="ECO:0000313" key="3">
    <source>
        <dbReference type="Proteomes" id="UP000568380"/>
    </source>
</evidence>
<dbReference type="GO" id="GO:0004066">
    <property type="term" value="F:asparagine synthase (glutamine-hydrolyzing) activity"/>
    <property type="evidence" value="ECO:0007669"/>
    <property type="project" value="InterPro"/>
</dbReference>
<proteinExistence type="predicted"/>
<dbReference type="RefSeq" id="WP_184957745.1">
    <property type="nucleotide sequence ID" value="NZ_JACHIN010000001.1"/>
</dbReference>
<protein>
    <submittedName>
        <fullName evidence="2">Asparagine synthetase B (Glutamine-hydrolyzing)</fullName>
    </submittedName>
</protein>
<dbReference type="Pfam" id="PF00733">
    <property type="entry name" value="Asn_synthase"/>
    <property type="match status" value="1"/>
</dbReference>
<keyword evidence="3" id="KW-1185">Reference proteome</keyword>
<dbReference type="AlphaFoldDB" id="A0A7W7ZVU5"/>
<accession>A0A7W7ZVU5</accession>
<dbReference type="GO" id="GO:0006529">
    <property type="term" value="P:asparagine biosynthetic process"/>
    <property type="evidence" value="ECO:0007669"/>
    <property type="project" value="InterPro"/>
</dbReference>
<evidence type="ECO:0000259" key="1">
    <source>
        <dbReference type="Pfam" id="PF00733"/>
    </source>
</evidence>
<dbReference type="Proteomes" id="UP000568380">
    <property type="component" value="Unassembled WGS sequence"/>
</dbReference>
<dbReference type="SUPFAM" id="SSF52402">
    <property type="entry name" value="Adenine nucleotide alpha hydrolases-like"/>
    <property type="match status" value="1"/>
</dbReference>
<reference evidence="2 3" key="1">
    <citation type="submission" date="2020-08" db="EMBL/GenBank/DDBJ databases">
        <title>Genomic Encyclopedia of Type Strains, Phase IV (KMG-IV): sequencing the most valuable type-strain genomes for metagenomic binning, comparative biology and taxonomic classification.</title>
        <authorList>
            <person name="Goeker M."/>
        </authorList>
    </citation>
    <scope>NUCLEOTIDE SEQUENCE [LARGE SCALE GENOMIC DNA]</scope>
    <source>
        <strain evidence="2 3">DSM 45385</strain>
    </source>
</reference>
<feature type="domain" description="Asparagine synthetase" evidence="1">
    <location>
        <begin position="202"/>
        <end position="273"/>
    </location>
</feature>
<dbReference type="InterPro" id="IPR014729">
    <property type="entry name" value="Rossmann-like_a/b/a_fold"/>
</dbReference>
<evidence type="ECO:0000313" key="2">
    <source>
        <dbReference type="EMBL" id="MBB5074752.1"/>
    </source>
</evidence>
<comment type="caution">
    <text evidence="2">The sequence shown here is derived from an EMBL/GenBank/DDBJ whole genome shotgun (WGS) entry which is preliminary data.</text>
</comment>
<organism evidence="2 3">
    <name type="scientific">Nonomuraea endophytica</name>
    <dbReference type="NCBI Taxonomy" id="714136"/>
    <lineage>
        <taxon>Bacteria</taxon>
        <taxon>Bacillati</taxon>
        <taxon>Actinomycetota</taxon>
        <taxon>Actinomycetes</taxon>
        <taxon>Streptosporangiales</taxon>
        <taxon>Streptosporangiaceae</taxon>
        <taxon>Nonomuraea</taxon>
    </lineage>
</organism>
<sequence>MRVFLAVSARPHRQEALGQAVQRARESIAAAFPVAPERVRAHEWTAGNGGVHVLTWTNEPGWEPPSGPGGITVVAGHHPGDPGDGPAAGQPGCFALLRAHEHGITASTSIAPADPVYYAETPDLFVVGNRALLVRLAAHDGVRYDMAALQSVARQGYFLSEETPYAGVRALPPASTLEIGDRLTVTTEPLPVGRGRTGAAQVAERMLEAVRPLAGGPDPVRVTLTGGRDSRLIAALLHGAGIPFRAFTSGFDDHPDVVVARQVAAALGVEHEVTTPVLTTANELSVVHPADRVHHILRACEGMLSAYENITADAPYSAVPRLGGHNGEILRGGYLSGMEETTPEAVLRRTETLFLSNRGLFTETANAHAEDLAWSSDALHVPDHLYVRFRVGRWHAAARAAMLRQGTPVQPFLDNRVVRAALGMDPGVRRSERLVHRLIRTFAPALAEVPLEGRPWRFRTEGLLARWRHKATRHITAPKPKPWNWRTEPGQELAEELRETIVACARLGEIVRLDKVPALFDGGRLVKPALVWHLYTVAGLLGADLTAPGTASRGRVTVPTKRPLIAS</sequence>
<name>A0A7W7ZVU5_9ACTN</name>
<gene>
    <name evidence="2" type="ORF">HNR40_000198</name>
</gene>
<dbReference type="InterPro" id="IPR001962">
    <property type="entry name" value="Asn_synthase"/>
</dbReference>